<evidence type="ECO:0000256" key="6">
    <source>
        <dbReference type="SAM" id="Phobius"/>
    </source>
</evidence>
<keyword evidence="6" id="KW-0472">Membrane</keyword>
<evidence type="ECO:0000256" key="5">
    <source>
        <dbReference type="SAM" id="MobiDB-lite"/>
    </source>
</evidence>
<keyword evidence="2 8" id="KW-0645">Protease</keyword>
<reference evidence="8 9" key="1">
    <citation type="submission" date="2019-03" db="EMBL/GenBank/DDBJ databases">
        <title>Complete genome sequence of Paenisporosarcina antarctica CGMCC 1.6503T.</title>
        <authorList>
            <person name="Rong J.-C."/>
            <person name="Chi N.-Y."/>
            <person name="Zhang Q.-F."/>
        </authorList>
    </citation>
    <scope>NUCLEOTIDE SEQUENCE [LARGE SCALE GENOMIC DNA]</scope>
    <source>
        <strain evidence="8 9">CGMCC 1.6503</strain>
    </source>
</reference>
<keyword evidence="4" id="KW-0720">Serine protease</keyword>
<feature type="compositionally biased region" description="Acidic residues" evidence="5">
    <location>
        <begin position="332"/>
        <end position="351"/>
    </location>
</feature>
<dbReference type="OrthoDB" id="189537at2"/>
<evidence type="ECO:0000256" key="4">
    <source>
        <dbReference type="ARBA" id="ARBA00022825"/>
    </source>
</evidence>
<keyword evidence="3" id="KW-0378">Hydrolase</keyword>
<dbReference type="KEGG" id="panc:E2636_12315"/>
<proteinExistence type="inferred from homology"/>
<dbReference type="InterPro" id="IPR051201">
    <property type="entry name" value="Chloro_Bact_Ser_Proteases"/>
</dbReference>
<dbReference type="InterPro" id="IPR043504">
    <property type="entry name" value="Peptidase_S1_PA_chymotrypsin"/>
</dbReference>
<evidence type="ECO:0000256" key="1">
    <source>
        <dbReference type="ARBA" id="ARBA00010541"/>
    </source>
</evidence>
<evidence type="ECO:0000259" key="7">
    <source>
        <dbReference type="Pfam" id="PF22819"/>
    </source>
</evidence>
<evidence type="ECO:0000256" key="2">
    <source>
        <dbReference type="ARBA" id="ARBA00022670"/>
    </source>
</evidence>
<dbReference type="PRINTS" id="PR00834">
    <property type="entry name" value="PROTEASES2C"/>
</dbReference>
<dbReference type="AlphaFoldDB" id="A0A4V1AN84"/>
<protein>
    <submittedName>
        <fullName evidence="8">Trypsin-like serine protease</fullName>
    </submittedName>
</protein>
<evidence type="ECO:0000256" key="3">
    <source>
        <dbReference type="ARBA" id="ARBA00022801"/>
    </source>
</evidence>
<feature type="region of interest" description="Disordered" evidence="5">
    <location>
        <begin position="325"/>
        <end position="356"/>
    </location>
</feature>
<keyword evidence="6" id="KW-1133">Transmembrane helix</keyword>
<dbReference type="PANTHER" id="PTHR43343">
    <property type="entry name" value="PEPTIDASE S12"/>
    <property type="match status" value="1"/>
</dbReference>
<dbReference type="InterPro" id="IPR009003">
    <property type="entry name" value="Peptidase_S1_PA"/>
</dbReference>
<organism evidence="8 9">
    <name type="scientific">Paenisporosarcina antarctica</name>
    <dbReference type="NCBI Taxonomy" id="417367"/>
    <lineage>
        <taxon>Bacteria</taxon>
        <taxon>Bacillati</taxon>
        <taxon>Bacillota</taxon>
        <taxon>Bacilli</taxon>
        <taxon>Bacillales</taxon>
        <taxon>Caryophanaceae</taxon>
        <taxon>Paenisporosarcina</taxon>
    </lineage>
</organism>
<comment type="similarity">
    <text evidence="1">Belongs to the peptidase S1C family.</text>
</comment>
<accession>A0A4V1AN84</accession>
<feature type="domain" description="TcaA protein NTF2-like" evidence="7">
    <location>
        <begin position="362"/>
        <end position="471"/>
    </location>
</feature>
<keyword evidence="9" id="KW-1185">Reference proteome</keyword>
<dbReference type="InterPro" id="IPR054528">
    <property type="entry name" value="TcaA_5th"/>
</dbReference>
<dbReference type="RefSeq" id="WP_134210456.1">
    <property type="nucleotide sequence ID" value="NZ_CP038015.1"/>
</dbReference>
<dbReference type="Proteomes" id="UP000294292">
    <property type="component" value="Chromosome"/>
</dbReference>
<sequence length="478" mass="53482">MFCAKCGLKNEHEAKFCSNCGKELIKSRFKSKKKRIITIVAGFLSILALVAIGFIIATIMNGTEKVAQIEVSKQLSPKNATKEMIEAPRVDPPKLESQKEEPLKENKPVSNEKEKTQIIKESQSRVYTIFTESGLGSGFLFENKGTVVTNAHVVAGYTEVIVRNVLGKKTTGRVIGISDKYDIALIQVDDYAGQTSLETEANVTEIGSEVIALGSPQGLENSASIGYLTGLDRSFESGFQYDNVYQVDAQISPGSSGGPLLDAKTGKVIGINSAILTADQSIGFSIPMYTMIDLLKKWSDSPMTSAEVASIFSFYDDYEYDFKPEGSAEADSYNEESEKIEEPEENQENTQDDSNYFDEGSLTEFVLYFRENYEMALYHEDFSFIEDLLLYDSNIYHEMAEYITEITNQGMIFEFTKNEVTGIVMEEGYAVVSTYEVFKFMNGAGEWSTYERTKDYSIVIDEYEVFRISDIVIFDLSL</sequence>
<dbReference type="Pfam" id="PF13365">
    <property type="entry name" value="Trypsin_2"/>
    <property type="match status" value="1"/>
</dbReference>
<dbReference type="SUPFAM" id="SSF50494">
    <property type="entry name" value="Trypsin-like serine proteases"/>
    <property type="match status" value="1"/>
</dbReference>
<dbReference type="GO" id="GO:0004252">
    <property type="term" value="F:serine-type endopeptidase activity"/>
    <property type="evidence" value="ECO:0007669"/>
    <property type="project" value="InterPro"/>
</dbReference>
<dbReference type="Gene3D" id="2.40.10.10">
    <property type="entry name" value="Trypsin-like serine proteases"/>
    <property type="match status" value="2"/>
</dbReference>
<dbReference type="InterPro" id="IPR001940">
    <property type="entry name" value="Peptidase_S1C"/>
</dbReference>
<dbReference type="GO" id="GO:0006508">
    <property type="term" value="P:proteolysis"/>
    <property type="evidence" value="ECO:0007669"/>
    <property type="project" value="UniProtKB-KW"/>
</dbReference>
<name>A0A4V1AN84_9BACL</name>
<dbReference type="Pfam" id="PF22819">
    <property type="entry name" value="TcaA_5th"/>
    <property type="match status" value="1"/>
</dbReference>
<feature type="region of interest" description="Disordered" evidence="5">
    <location>
        <begin position="80"/>
        <end position="115"/>
    </location>
</feature>
<feature type="transmembrane region" description="Helical" evidence="6">
    <location>
        <begin position="36"/>
        <end position="60"/>
    </location>
</feature>
<evidence type="ECO:0000313" key="8">
    <source>
        <dbReference type="EMBL" id="QBP41885.1"/>
    </source>
</evidence>
<gene>
    <name evidence="8" type="ORF">E2636_12315</name>
</gene>
<evidence type="ECO:0000313" key="9">
    <source>
        <dbReference type="Proteomes" id="UP000294292"/>
    </source>
</evidence>
<dbReference type="PANTHER" id="PTHR43343:SF3">
    <property type="entry name" value="PROTEASE DO-LIKE 8, CHLOROPLASTIC"/>
    <property type="match status" value="1"/>
</dbReference>
<dbReference type="EMBL" id="CP038015">
    <property type="protein sequence ID" value="QBP41885.1"/>
    <property type="molecule type" value="Genomic_DNA"/>
</dbReference>
<keyword evidence="6" id="KW-0812">Transmembrane</keyword>